<dbReference type="Pfam" id="PF00034">
    <property type="entry name" value="Cytochrom_C"/>
    <property type="match status" value="1"/>
</dbReference>
<evidence type="ECO:0000313" key="10">
    <source>
        <dbReference type="Proteomes" id="UP000706525"/>
    </source>
</evidence>
<comment type="caution">
    <text evidence="9">The sequence shown here is derived from an EMBL/GenBank/DDBJ whole genome shotgun (WGS) entry which is preliminary data.</text>
</comment>
<name>A0ABM8WJY0_9BURK</name>
<evidence type="ECO:0000256" key="5">
    <source>
        <dbReference type="ARBA" id="ARBA00023004"/>
    </source>
</evidence>
<dbReference type="InterPro" id="IPR009056">
    <property type="entry name" value="Cyt_c-like_dom"/>
</dbReference>
<evidence type="ECO:0000256" key="7">
    <source>
        <dbReference type="SAM" id="SignalP"/>
    </source>
</evidence>
<accession>A0ABM8WJY0</accession>
<dbReference type="PANTHER" id="PTHR33751:SF9">
    <property type="entry name" value="CYTOCHROME C4"/>
    <property type="match status" value="1"/>
</dbReference>
<dbReference type="PROSITE" id="PS51007">
    <property type="entry name" value="CYTC"/>
    <property type="match status" value="1"/>
</dbReference>
<evidence type="ECO:0000256" key="2">
    <source>
        <dbReference type="ARBA" id="ARBA00022617"/>
    </source>
</evidence>
<dbReference type="Proteomes" id="UP000706525">
    <property type="component" value="Unassembled WGS sequence"/>
</dbReference>
<keyword evidence="1" id="KW-0813">Transport</keyword>
<dbReference type="InterPro" id="IPR050597">
    <property type="entry name" value="Cytochrome_c_Oxidase_Subunit"/>
</dbReference>
<dbReference type="PANTHER" id="PTHR33751">
    <property type="entry name" value="CBB3-TYPE CYTOCHROME C OXIDASE SUBUNIT FIXP"/>
    <property type="match status" value="1"/>
</dbReference>
<evidence type="ECO:0000256" key="3">
    <source>
        <dbReference type="ARBA" id="ARBA00022723"/>
    </source>
</evidence>
<dbReference type="Gene3D" id="1.10.760.10">
    <property type="entry name" value="Cytochrome c-like domain"/>
    <property type="match status" value="1"/>
</dbReference>
<feature type="domain" description="Cytochrome c" evidence="8">
    <location>
        <begin position="36"/>
        <end position="114"/>
    </location>
</feature>
<dbReference type="SUPFAM" id="SSF46626">
    <property type="entry name" value="Cytochrome c"/>
    <property type="match status" value="1"/>
</dbReference>
<keyword evidence="5 6" id="KW-0408">Iron</keyword>
<keyword evidence="7" id="KW-0732">Signal</keyword>
<dbReference type="EMBL" id="CAJZAG010000002">
    <property type="protein sequence ID" value="CAG9167616.1"/>
    <property type="molecule type" value="Genomic_DNA"/>
</dbReference>
<reference evidence="9 10" key="1">
    <citation type="submission" date="2021-08" db="EMBL/GenBank/DDBJ databases">
        <authorList>
            <person name="Peeters C."/>
        </authorList>
    </citation>
    <scope>NUCLEOTIDE SEQUENCE [LARGE SCALE GENOMIC DNA]</scope>
    <source>
        <strain evidence="9 10">LMG 32289</strain>
    </source>
</reference>
<evidence type="ECO:0000256" key="4">
    <source>
        <dbReference type="ARBA" id="ARBA00022982"/>
    </source>
</evidence>
<keyword evidence="4" id="KW-0249">Electron transport</keyword>
<evidence type="ECO:0000259" key="8">
    <source>
        <dbReference type="PROSITE" id="PS51007"/>
    </source>
</evidence>
<gene>
    <name evidence="9" type="ORF">LMG32289_01438</name>
</gene>
<feature type="signal peptide" evidence="7">
    <location>
        <begin position="1"/>
        <end position="35"/>
    </location>
</feature>
<proteinExistence type="predicted"/>
<evidence type="ECO:0000256" key="1">
    <source>
        <dbReference type="ARBA" id="ARBA00022448"/>
    </source>
</evidence>
<evidence type="ECO:0000313" key="9">
    <source>
        <dbReference type="EMBL" id="CAG9167616.1"/>
    </source>
</evidence>
<sequence length="116" mass="12191">MTAVSGTMAHLSMSVSTLVATAGLALVLTVAPARAADAQAGRAKAVQCQACHGLDGMSKLPEAPNLAGQNEQYLIKSLKDYRSGKRKDEMMSMMAKPLTDADIANLAAFYHGLKPQ</sequence>
<dbReference type="InterPro" id="IPR036909">
    <property type="entry name" value="Cyt_c-like_dom_sf"/>
</dbReference>
<evidence type="ECO:0000256" key="6">
    <source>
        <dbReference type="PROSITE-ProRule" id="PRU00433"/>
    </source>
</evidence>
<protein>
    <recommendedName>
        <fullName evidence="8">Cytochrome c domain-containing protein</fullName>
    </recommendedName>
</protein>
<organism evidence="9 10">
    <name type="scientific">Cupriavidus pampae</name>
    <dbReference type="NCBI Taxonomy" id="659251"/>
    <lineage>
        <taxon>Bacteria</taxon>
        <taxon>Pseudomonadati</taxon>
        <taxon>Pseudomonadota</taxon>
        <taxon>Betaproteobacteria</taxon>
        <taxon>Burkholderiales</taxon>
        <taxon>Burkholderiaceae</taxon>
        <taxon>Cupriavidus</taxon>
    </lineage>
</organism>
<feature type="chain" id="PRO_5045665980" description="Cytochrome c domain-containing protein" evidence="7">
    <location>
        <begin position="36"/>
        <end position="116"/>
    </location>
</feature>
<keyword evidence="2 6" id="KW-0349">Heme</keyword>
<keyword evidence="10" id="KW-1185">Reference proteome</keyword>
<keyword evidence="3 6" id="KW-0479">Metal-binding</keyword>